<accession>A0A1Y3KD45</accession>
<evidence type="ECO:0000256" key="2">
    <source>
        <dbReference type="SAM" id="Phobius"/>
    </source>
</evidence>
<feature type="region of interest" description="Disordered" evidence="1">
    <location>
        <begin position="163"/>
        <end position="187"/>
    </location>
</feature>
<evidence type="ECO:0000256" key="1">
    <source>
        <dbReference type="SAM" id="MobiDB-lite"/>
    </source>
</evidence>
<reference evidence="3 4" key="1">
    <citation type="submission" date="2017-05" db="EMBL/GenBank/DDBJ databases">
        <title>Whole genome sequence of Pseudomonas putida isolate 1312 commercialized as a biostimulant.</title>
        <authorList>
            <person name="Crovadore J."/>
            <person name="Blanc P."/>
            <person name="Chablais R."/>
            <person name="Cochard B."/>
            <person name="Grizard D."/>
            <person name="Lefort F."/>
        </authorList>
    </citation>
    <scope>NUCLEOTIDE SEQUENCE [LARGE SCALE GENOMIC DNA]</scope>
    <source>
        <strain evidence="3 4">1312</strain>
    </source>
</reference>
<evidence type="ECO:0000313" key="3">
    <source>
        <dbReference type="EMBL" id="OUM23689.1"/>
    </source>
</evidence>
<feature type="transmembrane region" description="Helical" evidence="2">
    <location>
        <begin position="129"/>
        <end position="149"/>
    </location>
</feature>
<protein>
    <submittedName>
        <fullName evidence="3">Uncharacterized protein</fullName>
    </submittedName>
</protein>
<dbReference type="EMBL" id="NFSB01000090">
    <property type="protein sequence ID" value="OUM23689.1"/>
    <property type="molecule type" value="Genomic_DNA"/>
</dbReference>
<keyword evidence="2" id="KW-1133">Transmembrane helix</keyword>
<name>A0A1Y3KD45_PSEPU</name>
<dbReference type="AlphaFoldDB" id="A0A1Y3KD45"/>
<dbReference type="Proteomes" id="UP000196082">
    <property type="component" value="Unassembled WGS sequence"/>
</dbReference>
<organism evidence="3 4">
    <name type="scientific">Pseudomonas putida</name>
    <name type="common">Arthrobacter siderocapsulatus</name>
    <dbReference type="NCBI Taxonomy" id="303"/>
    <lineage>
        <taxon>Bacteria</taxon>
        <taxon>Pseudomonadati</taxon>
        <taxon>Pseudomonadota</taxon>
        <taxon>Gammaproteobacteria</taxon>
        <taxon>Pseudomonadales</taxon>
        <taxon>Pseudomonadaceae</taxon>
        <taxon>Pseudomonas</taxon>
    </lineage>
</organism>
<proteinExistence type="predicted"/>
<comment type="caution">
    <text evidence="3">The sequence shown here is derived from an EMBL/GenBank/DDBJ whole genome shotgun (WGS) entry which is preliminary data.</text>
</comment>
<keyword evidence="2" id="KW-0812">Transmembrane</keyword>
<evidence type="ECO:0000313" key="4">
    <source>
        <dbReference type="Proteomes" id="UP000196082"/>
    </source>
</evidence>
<keyword evidence="2" id="KW-0472">Membrane</keyword>
<sequence length="187" mass="21002">MKDSVFAQSTDSLDVFSQLVETPDDFLGMLAYSLYKRHKIEWLQAHPQDNHQAFKKVACTPQQIGMYRSQAEQMAKNFIDITLEALGEEMRGTIMTNEVMTRMNQIEPNLSGKIDQLKPPFYKVIGNHFLGGVCSAIVAVTIFGFFTLYSKFQNDGGLEGMFKGDNQQTASVETEPRPAVPPLEAKK</sequence>
<gene>
    <name evidence="3" type="ORF">B8W72_27675</name>
</gene>